<evidence type="ECO:0000256" key="5">
    <source>
        <dbReference type="ARBA" id="ARBA00022737"/>
    </source>
</evidence>
<evidence type="ECO:0000256" key="1">
    <source>
        <dbReference type="ARBA" id="ARBA00004496"/>
    </source>
</evidence>
<keyword evidence="6" id="KW-0539">Nucleus</keyword>
<keyword evidence="9" id="KW-1185">Reference proteome</keyword>
<feature type="domain" description="MI" evidence="7">
    <location>
        <begin position="383"/>
        <end position="506"/>
    </location>
</feature>
<gene>
    <name evidence="8" type="ORF">AGLY_007298</name>
</gene>
<dbReference type="FunFam" id="1.25.40.180:FF:000008">
    <property type="entry name" value="Programmed cell death protein 4"/>
    <property type="match status" value="1"/>
</dbReference>
<comment type="similarity">
    <text evidence="2">Belongs to the PDCD4 family.</text>
</comment>
<name>A0A6G0TP58_APHGL</name>
<dbReference type="PROSITE" id="PS51366">
    <property type="entry name" value="MI"/>
    <property type="match status" value="2"/>
</dbReference>
<dbReference type="GO" id="GO:0005634">
    <property type="term" value="C:nucleus"/>
    <property type="evidence" value="ECO:0007669"/>
    <property type="project" value="TreeGrafter"/>
</dbReference>
<dbReference type="Proteomes" id="UP000475862">
    <property type="component" value="Unassembled WGS sequence"/>
</dbReference>
<evidence type="ECO:0000256" key="6">
    <source>
        <dbReference type="ARBA" id="ARBA00023242"/>
    </source>
</evidence>
<dbReference type="Pfam" id="PF02847">
    <property type="entry name" value="MA3"/>
    <property type="match status" value="2"/>
</dbReference>
<accession>A0A6G0TP58</accession>
<evidence type="ECO:0000259" key="7">
    <source>
        <dbReference type="PROSITE" id="PS51366"/>
    </source>
</evidence>
<dbReference type="PANTHER" id="PTHR12626:SF0">
    <property type="entry name" value="PROGRAMMED CELL DEATH PROTEIN 4"/>
    <property type="match status" value="1"/>
</dbReference>
<dbReference type="AlphaFoldDB" id="A0A6G0TP58"/>
<dbReference type="FunFam" id="1.25.40.180:FF:000009">
    <property type="entry name" value="programmed cell death protein 4"/>
    <property type="match status" value="1"/>
</dbReference>
<evidence type="ECO:0000256" key="3">
    <source>
        <dbReference type="ARBA" id="ARBA00014414"/>
    </source>
</evidence>
<evidence type="ECO:0000256" key="2">
    <source>
        <dbReference type="ARBA" id="ARBA00005497"/>
    </source>
</evidence>
<protein>
    <recommendedName>
        <fullName evidence="3">Programmed cell death protein 4</fullName>
    </recommendedName>
</protein>
<evidence type="ECO:0000256" key="4">
    <source>
        <dbReference type="ARBA" id="ARBA00022490"/>
    </source>
</evidence>
<dbReference type="GO" id="GO:0005829">
    <property type="term" value="C:cytosol"/>
    <property type="evidence" value="ECO:0007669"/>
    <property type="project" value="TreeGrafter"/>
</dbReference>
<dbReference type="InterPro" id="IPR039778">
    <property type="entry name" value="PDCD4"/>
</dbReference>
<dbReference type="InterPro" id="IPR016024">
    <property type="entry name" value="ARM-type_fold"/>
</dbReference>
<dbReference type="PANTHER" id="PTHR12626">
    <property type="entry name" value="PROGRAMMED CELL DEATH 4"/>
    <property type="match status" value="1"/>
</dbReference>
<dbReference type="OrthoDB" id="414546at2759"/>
<evidence type="ECO:0000313" key="8">
    <source>
        <dbReference type="EMBL" id="KAE9536509.1"/>
    </source>
</evidence>
<reference evidence="8 9" key="1">
    <citation type="submission" date="2019-08" db="EMBL/GenBank/DDBJ databases">
        <title>The genome of the soybean aphid Biotype 1, its phylome, world population structure and adaptation to the North American continent.</title>
        <authorList>
            <person name="Giordano R."/>
            <person name="Donthu R.K."/>
            <person name="Hernandez A.G."/>
            <person name="Wright C.L."/>
            <person name="Zimin A.V."/>
        </authorList>
    </citation>
    <scope>NUCLEOTIDE SEQUENCE [LARGE SCALE GENOMIC DNA]</scope>
    <source>
        <tissue evidence="8">Whole aphids</tissue>
    </source>
</reference>
<organism evidence="8 9">
    <name type="scientific">Aphis glycines</name>
    <name type="common">Soybean aphid</name>
    <dbReference type="NCBI Taxonomy" id="307491"/>
    <lineage>
        <taxon>Eukaryota</taxon>
        <taxon>Metazoa</taxon>
        <taxon>Ecdysozoa</taxon>
        <taxon>Arthropoda</taxon>
        <taxon>Hexapoda</taxon>
        <taxon>Insecta</taxon>
        <taxon>Pterygota</taxon>
        <taxon>Neoptera</taxon>
        <taxon>Paraneoptera</taxon>
        <taxon>Hemiptera</taxon>
        <taxon>Sternorrhyncha</taxon>
        <taxon>Aphidomorpha</taxon>
        <taxon>Aphidoidea</taxon>
        <taxon>Aphididae</taxon>
        <taxon>Aphidini</taxon>
        <taxon>Aphis</taxon>
        <taxon>Aphis</taxon>
    </lineage>
</organism>
<evidence type="ECO:0000313" key="9">
    <source>
        <dbReference type="Proteomes" id="UP000475862"/>
    </source>
</evidence>
<sequence>MAEVDDAVIDVVASEVINGCTITGDSDYSDKAVDPTSVEMRVKRKAKRLAKSLSRDSGIVNGHGGTATVVQLKRRWKNNRKSRNGFTKRGEIKKVINKLMVIPVHILSSERVLCGLINIGSFMHPIMEPVLIIRGEYSEFVFSFAGLGYAVNTSKLGSEYTIDEQFFQSGAGGKGVWGKLGEESDLDAAIDMKDPNYDSDLLDDDNIVLREITPESSDEDLKNSITFNILEYYEHGDTDEAAMTLSELNIVSKWHLITQVSVEVALEHKPSQREMTSILLSDLYGRLIKQKEIAQGFDVILGNLPDLILDTPDAPIVVGCFLARTIADDCLPPKIIDFFKEKNYSDLANQALIKAHNLLNIKHGLTRLDNVWGVGGSLRPVQYLVRQMNMLLDEYLCSGDLQEAIRCILELEVPHFHHELVYEAVVDVIEAMNTHTEISMCKLLKALYDAIIITPEMMNKGFDRVFDVLDDISIDVPLASAVLERFLDLCINAGFLEREVLRKIPTRASARKRYVSEGDGGRLKEA</sequence>
<feature type="domain" description="MI" evidence="7">
    <location>
        <begin position="220"/>
        <end position="341"/>
    </location>
</feature>
<dbReference type="InterPro" id="IPR003891">
    <property type="entry name" value="Initiation_fac_eIF4g_MI"/>
</dbReference>
<dbReference type="SMART" id="SM00544">
    <property type="entry name" value="MA3"/>
    <property type="match status" value="2"/>
</dbReference>
<keyword evidence="4" id="KW-0963">Cytoplasm</keyword>
<dbReference type="SUPFAM" id="SSF48371">
    <property type="entry name" value="ARM repeat"/>
    <property type="match status" value="2"/>
</dbReference>
<proteinExistence type="inferred from homology"/>
<dbReference type="Gene3D" id="1.25.40.180">
    <property type="match status" value="2"/>
</dbReference>
<comment type="subcellular location">
    <subcellularLocation>
        <location evidence="1">Cytoplasm</location>
    </subcellularLocation>
</comment>
<comment type="caution">
    <text evidence="8">The sequence shown here is derived from an EMBL/GenBank/DDBJ whole genome shotgun (WGS) entry which is preliminary data.</text>
</comment>
<keyword evidence="5" id="KW-0677">Repeat</keyword>
<dbReference type="EMBL" id="VYZN01000023">
    <property type="protein sequence ID" value="KAE9536509.1"/>
    <property type="molecule type" value="Genomic_DNA"/>
</dbReference>
<dbReference type="GO" id="GO:0045892">
    <property type="term" value="P:negative regulation of DNA-templated transcription"/>
    <property type="evidence" value="ECO:0007669"/>
    <property type="project" value="InterPro"/>
</dbReference>